<keyword evidence="2" id="KW-1185">Reference proteome</keyword>
<proteinExistence type="predicted"/>
<organism evidence="1 2">
    <name type="scientific">Acanthocheilonema viteae</name>
    <name type="common">Filarial nematode worm</name>
    <name type="synonym">Dipetalonema viteae</name>
    <dbReference type="NCBI Taxonomy" id="6277"/>
    <lineage>
        <taxon>Eukaryota</taxon>
        <taxon>Metazoa</taxon>
        <taxon>Ecdysozoa</taxon>
        <taxon>Nematoda</taxon>
        <taxon>Chromadorea</taxon>
        <taxon>Rhabditida</taxon>
        <taxon>Spirurina</taxon>
        <taxon>Spiruromorpha</taxon>
        <taxon>Filarioidea</taxon>
        <taxon>Onchocercidae</taxon>
        <taxon>Acanthocheilonema</taxon>
    </lineage>
</organism>
<dbReference type="OrthoDB" id="10639911at2759"/>
<dbReference type="AlphaFoldDB" id="A0A498SKA1"/>
<reference evidence="1 2" key="1">
    <citation type="submission" date="2018-08" db="EMBL/GenBank/DDBJ databases">
        <authorList>
            <person name="Laetsch R D."/>
            <person name="Stevens L."/>
            <person name="Kumar S."/>
            <person name="Blaxter L. M."/>
        </authorList>
    </citation>
    <scope>NUCLEOTIDE SEQUENCE [LARGE SCALE GENOMIC DNA]</scope>
</reference>
<sequence length="109" mass="12074">MDDMLHAEERKASCSLEISPLPPPPTSTTQHTNDRVAMGCMANEVEWAVPWTYEWVVPERQTILELLTITPYSLSLSSVSVWCFLGWVEEEGCCACHVSAIVACDSAVD</sequence>
<evidence type="ECO:0000313" key="2">
    <source>
        <dbReference type="Proteomes" id="UP000276991"/>
    </source>
</evidence>
<name>A0A498SKA1_ACAVI</name>
<dbReference type="EMBL" id="UPTC01000842">
    <property type="protein sequence ID" value="VBB30317.1"/>
    <property type="molecule type" value="Genomic_DNA"/>
</dbReference>
<accession>A0A498SKA1</accession>
<evidence type="ECO:0000313" key="1">
    <source>
        <dbReference type="EMBL" id="VBB30317.1"/>
    </source>
</evidence>
<dbReference type="Proteomes" id="UP000276991">
    <property type="component" value="Unassembled WGS sequence"/>
</dbReference>
<gene>
    <name evidence="1" type="ORF">NAV_LOCUS5108</name>
</gene>
<protein>
    <submittedName>
        <fullName evidence="1">Uncharacterized protein</fullName>
    </submittedName>
</protein>